<dbReference type="InterPro" id="IPR013963">
    <property type="entry name" value="DASH_Dad2"/>
</dbReference>
<dbReference type="VEuPathDB" id="FungiDB:HMPREF1541_02771"/>
<evidence type="ECO:0000256" key="11">
    <source>
        <dbReference type="ARBA" id="ARBA00022829"/>
    </source>
</evidence>
<keyword evidence="16" id="KW-0137">Centromere</keyword>
<evidence type="ECO:0000313" key="20">
    <source>
        <dbReference type="Proteomes" id="UP000030752"/>
    </source>
</evidence>
<accession>W2S4J4</accession>
<name>W2S4J4_CYPE1</name>
<keyword evidence="20" id="KW-1185">Reference proteome</keyword>
<dbReference type="OrthoDB" id="3230169at2759"/>
<dbReference type="GO" id="GO:0044732">
    <property type="term" value="C:mitotic spindle pole body"/>
    <property type="evidence" value="ECO:0007669"/>
    <property type="project" value="TreeGrafter"/>
</dbReference>
<evidence type="ECO:0000256" key="15">
    <source>
        <dbReference type="ARBA" id="ARBA00023306"/>
    </source>
</evidence>
<gene>
    <name evidence="19" type="ORF">HMPREF1541_02771</name>
</gene>
<dbReference type="GO" id="GO:0005874">
    <property type="term" value="C:microtubule"/>
    <property type="evidence" value="ECO:0007669"/>
    <property type="project" value="UniProtKB-KW"/>
</dbReference>
<keyword evidence="9" id="KW-0493">Microtubule</keyword>
<evidence type="ECO:0000313" key="19">
    <source>
        <dbReference type="EMBL" id="ETN43612.1"/>
    </source>
</evidence>
<dbReference type="Proteomes" id="UP000030752">
    <property type="component" value="Unassembled WGS sequence"/>
</dbReference>
<comment type="subcellular location">
    <subcellularLocation>
        <location evidence="3">Chromosome</location>
        <location evidence="3">Centromere</location>
        <location evidence="3">Kinetochore</location>
    </subcellularLocation>
    <subcellularLocation>
        <location evidence="2">Cytoplasm</location>
        <location evidence="2">Cytoskeleton</location>
        <location evidence="2">Spindle</location>
    </subcellularLocation>
    <subcellularLocation>
        <location evidence="1">Nucleus</location>
    </subcellularLocation>
</comment>
<dbReference type="GeneID" id="19970110"/>
<evidence type="ECO:0000256" key="10">
    <source>
        <dbReference type="ARBA" id="ARBA00022776"/>
    </source>
</evidence>
<comment type="similarity">
    <text evidence="4">Belongs to the DASH complex DAD2 family.</text>
</comment>
<dbReference type="GO" id="GO:0042729">
    <property type="term" value="C:DASH complex"/>
    <property type="evidence" value="ECO:0007669"/>
    <property type="project" value="InterPro"/>
</dbReference>
<organism evidence="19 20">
    <name type="scientific">Cyphellophora europaea (strain CBS 101466)</name>
    <name type="common">Phialophora europaea</name>
    <dbReference type="NCBI Taxonomy" id="1220924"/>
    <lineage>
        <taxon>Eukaryota</taxon>
        <taxon>Fungi</taxon>
        <taxon>Dikarya</taxon>
        <taxon>Ascomycota</taxon>
        <taxon>Pezizomycotina</taxon>
        <taxon>Eurotiomycetes</taxon>
        <taxon>Chaetothyriomycetidae</taxon>
        <taxon>Chaetothyriales</taxon>
        <taxon>Cyphellophoraceae</taxon>
        <taxon>Cyphellophora</taxon>
    </lineage>
</organism>
<evidence type="ECO:0000256" key="1">
    <source>
        <dbReference type="ARBA" id="ARBA00004123"/>
    </source>
</evidence>
<keyword evidence="15" id="KW-0131">Cell cycle</keyword>
<dbReference type="eggNOG" id="ENOG502SG7I">
    <property type="taxonomic scope" value="Eukaryota"/>
</dbReference>
<evidence type="ECO:0000256" key="17">
    <source>
        <dbReference type="ARBA" id="ARBA00030568"/>
    </source>
</evidence>
<reference evidence="19 20" key="1">
    <citation type="submission" date="2013-03" db="EMBL/GenBank/DDBJ databases">
        <title>The Genome Sequence of Phialophora europaea CBS 101466.</title>
        <authorList>
            <consortium name="The Broad Institute Genomics Platform"/>
            <person name="Cuomo C."/>
            <person name="de Hoog S."/>
            <person name="Gorbushina A."/>
            <person name="Walker B."/>
            <person name="Young S.K."/>
            <person name="Zeng Q."/>
            <person name="Gargeya S."/>
            <person name="Fitzgerald M."/>
            <person name="Haas B."/>
            <person name="Abouelleil A."/>
            <person name="Allen A.W."/>
            <person name="Alvarado L."/>
            <person name="Arachchi H.M."/>
            <person name="Berlin A.M."/>
            <person name="Chapman S.B."/>
            <person name="Gainer-Dewar J."/>
            <person name="Goldberg J."/>
            <person name="Griggs A."/>
            <person name="Gujja S."/>
            <person name="Hansen M."/>
            <person name="Howarth C."/>
            <person name="Imamovic A."/>
            <person name="Ireland A."/>
            <person name="Larimer J."/>
            <person name="McCowan C."/>
            <person name="Murphy C."/>
            <person name="Pearson M."/>
            <person name="Poon T.W."/>
            <person name="Priest M."/>
            <person name="Roberts A."/>
            <person name="Saif S."/>
            <person name="Shea T."/>
            <person name="Sisk P."/>
            <person name="Sykes S."/>
            <person name="Wortman J."/>
            <person name="Nusbaum C."/>
            <person name="Birren B."/>
        </authorList>
    </citation>
    <scope>NUCLEOTIDE SEQUENCE [LARGE SCALE GENOMIC DNA]</scope>
    <source>
        <strain evidence="19 20">CBS 101466</strain>
    </source>
</reference>
<keyword evidence="13" id="KW-0206">Cytoskeleton</keyword>
<evidence type="ECO:0000256" key="8">
    <source>
        <dbReference type="ARBA" id="ARBA00022618"/>
    </source>
</evidence>
<evidence type="ECO:0000256" key="16">
    <source>
        <dbReference type="ARBA" id="ARBA00023328"/>
    </source>
</evidence>
<dbReference type="InParanoid" id="W2S4J4"/>
<dbReference type="STRING" id="1220924.W2S4J4"/>
<dbReference type="PANTHER" id="PTHR28036:SF1">
    <property type="entry name" value="DASH COMPLEX SUBUNIT DAD2"/>
    <property type="match status" value="1"/>
</dbReference>
<dbReference type="EMBL" id="KB822718">
    <property type="protein sequence ID" value="ETN43612.1"/>
    <property type="molecule type" value="Genomic_DNA"/>
</dbReference>
<evidence type="ECO:0000256" key="5">
    <source>
        <dbReference type="ARBA" id="ARBA00020260"/>
    </source>
</evidence>
<evidence type="ECO:0000256" key="12">
    <source>
        <dbReference type="ARBA" id="ARBA00022838"/>
    </source>
</evidence>
<sequence length="137" mass="14953">MAYSSRQSILPASRHSTFGTTSNASSNTALQQRITQKRAELDNLKQLRDLSGNLAAQMSELEKKLSTLRDGAESVACVLQNWEGVLSVIGMASTKAATTLVPKDDVPGKPENGLPLTLVRIPVEDKSQEDEEERQTR</sequence>
<dbReference type="GO" id="GO:1990023">
    <property type="term" value="C:mitotic spindle midzone"/>
    <property type="evidence" value="ECO:0007669"/>
    <property type="project" value="TreeGrafter"/>
</dbReference>
<proteinExistence type="inferred from homology"/>
<dbReference type="PANTHER" id="PTHR28036">
    <property type="entry name" value="DASH COMPLEX SUBUNIT DAD2"/>
    <property type="match status" value="1"/>
</dbReference>
<dbReference type="GO" id="GO:0008608">
    <property type="term" value="P:attachment of spindle microtubules to kinetochore"/>
    <property type="evidence" value="ECO:0007669"/>
    <property type="project" value="TreeGrafter"/>
</dbReference>
<feature type="region of interest" description="Disordered" evidence="18">
    <location>
        <begin position="1"/>
        <end position="32"/>
    </location>
</feature>
<evidence type="ECO:0000256" key="14">
    <source>
        <dbReference type="ARBA" id="ARBA00023242"/>
    </source>
</evidence>
<keyword evidence="7" id="KW-0963">Cytoplasm</keyword>
<evidence type="ECO:0000256" key="2">
    <source>
        <dbReference type="ARBA" id="ARBA00004186"/>
    </source>
</evidence>
<dbReference type="GO" id="GO:0051301">
    <property type="term" value="P:cell division"/>
    <property type="evidence" value="ECO:0007669"/>
    <property type="project" value="UniProtKB-KW"/>
</dbReference>
<dbReference type="GO" id="GO:0000278">
    <property type="term" value="P:mitotic cell cycle"/>
    <property type="evidence" value="ECO:0007669"/>
    <property type="project" value="InterPro"/>
</dbReference>
<dbReference type="Pfam" id="PF08654">
    <property type="entry name" value="DASH_Dad2"/>
    <property type="match status" value="1"/>
</dbReference>
<keyword evidence="10" id="KW-0498">Mitosis</keyword>
<evidence type="ECO:0000256" key="7">
    <source>
        <dbReference type="ARBA" id="ARBA00022490"/>
    </source>
</evidence>
<evidence type="ECO:0000256" key="4">
    <source>
        <dbReference type="ARBA" id="ARBA00005501"/>
    </source>
</evidence>
<evidence type="ECO:0000256" key="13">
    <source>
        <dbReference type="ARBA" id="ARBA00023212"/>
    </source>
</evidence>
<protein>
    <recommendedName>
        <fullName evidence="5">DASH complex subunit DAD2</fullName>
    </recommendedName>
    <alternativeName>
        <fullName evidence="17">Outer kinetochore protein DAD2</fullName>
    </alternativeName>
</protein>
<keyword evidence="11" id="KW-0159">Chromosome partition</keyword>
<evidence type="ECO:0000256" key="9">
    <source>
        <dbReference type="ARBA" id="ARBA00022701"/>
    </source>
</evidence>
<dbReference type="AlphaFoldDB" id="W2S4J4"/>
<keyword evidence="14" id="KW-0539">Nucleus</keyword>
<keyword evidence="12" id="KW-0995">Kinetochore</keyword>
<keyword evidence="8" id="KW-0132">Cell division</keyword>
<evidence type="ECO:0000256" key="18">
    <source>
        <dbReference type="SAM" id="MobiDB-lite"/>
    </source>
</evidence>
<dbReference type="HOGENOM" id="CLU_138063_0_0_1"/>
<evidence type="ECO:0000256" key="6">
    <source>
        <dbReference type="ARBA" id="ARBA00022454"/>
    </source>
</evidence>
<evidence type="ECO:0000256" key="3">
    <source>
        <dbReference type="ARBA" id="ARBA00004629"/>
    </source>
</evidence>
<keyword evidence="6" id="KW-0158">Chromosome</keyword>
<dbReference type="RefSeq" id="XP_008715348.1">
    <property type="nucleotide sequence ID" value="XM_008717126.1"/>
</dbReference>